<evidence type="ECO:0000256" key="7">
    <source>
        <dbReference type="ARBA" id="ARBA00023136"/>
    </source>
</evidence>
<keyword evidence="5 8" id="KW-0812">Transmembrane</keyword>
<feature type="transmembrane region" description="Helical" evidence="8">
    <location>
        <begin position="12"/>
        <end position="34"/>
    </location>
</feature>
<dbReference type="AlphaFoldDB" id="A0A4R1QW76"/>
<feature type="transmembrane region" description="Helical" evidence="8">
    <location>
        <begin position="221"/>
        <end position="244"/>
    </location>
</feature>
<evidence type="ECO:0000256" key="6">
    <source>
        <dbReference type="ARBA" id="ARBA00022989"/>
    </source>
</evidence>
<dbReference type="OrthoDB" id="9813906at2"/>
<comment type="caution">
    <text evidence="9">The sequence shown here is derived from an EMBL/GenBank/DDBJ whole genome shotgun (WGS) entry which is preliminary data.</text>
</comment>
<feature type="transmembrane region" description="Helical" evidence="8">
    <location>
        <begin position="169"/>
        <end position="190"/>
    </location>
</feature>
<reference evidence="9 10" key="1">
    <citation type="submission" date="2019-03" db="EMBL/GenBank/DDBJ databases">
        <title>Genomic Encyclopedia of Type Strains, Phase IV (KMG-IV): sequencing the most valuable type-strain genomes for metagenomic binning, comparative biology and taxonomic classification.</title>
        <authorList>
            <person name="Goeker M."/>
        </authorList>
    </citation>
    <scope>NUCLEOTIDE SEQUENCE [LARGE SCALE GENOMIC DNA]</scope>
    <source>
        <strain evidence="9 10">DSM 100556</strain>
    </source>
</reference>
<dbReference type="GO" id="GO:0022857">
    <property type="term" value="F:transmembrane transporter activity"/>
    <property type="evidence" value="ECO:0007669"/>
    <property type="project" value="InterPro"/>
</dbReference>
<keyword evidence="7 8" id="KW-0472">Membrane</keyword>
<evidence type="ECO:0000256" key="3">
    <source>
        <dbReference type="ARBA" id="ARBA00022475"/>
    </source>
</evidence>
<dbReference type="STRING" id="1469948.GCA_000732725_02917"/>
<sequence>MKIKKVDQFQKILLLIIIIYSILVSIKNPAFLHFETIFDIIRTSSTTMIVAIGLLVVMISGGIDVSFMAIALFGSYTTINVMIALGIDNLGIAFLFSGMIGIGLGLINALLINWLKLPPFIITLGTQNLYHGVMTTFISDKSFGAGVLPECLHEFGQGTIFKIVTEDGAVGLTISLVPVLLIGIATWLILYKTMIGRGIVAIGNDEESARRAGFNPFKIRLFVYAYSGFLAGIMGIIYVAQINALYPNKLVGNELMVVAAVVIGGTKITGGQGKIFGTILGVTIIYLLNSTLILIGLSSSWNNLFVGAILVVSVAITSYQERIKNRSHLIFTE</sequence>
<feature type="transmembrane region" description="Helical" evidence="8">
    <location>
        <begin position="301"/>
        <end position="319"/>
    </location>
</feature>
<accession>A0A4R1QW76</accession>
<dbReference type="EMBL" id="SLUO01000010">
    <property type="protein sequence ID" value="TCL56975.1"/>
    <property type="molecule type" value="Genomic_DNA"/>
</dbReference>
<feature type="transmembrane region" description="Helical" evidence="8">
    <location>
        <begin position="94"/>
        <end position="115"/>
    </location>
</feature>
<comment type="subcellular location">
    <subcellularLocation>
        <location evidence="1">Cell membrane</location>
        <topology evidence="1">Multi-pass membrane protein</topology>
    </subcellularLocation>
</comment>
<dbReference type="GO" id="GO:0005886">
    <property type="term" value="C:plasma membrane"/>
    <property type="evidence" value="ECO:0007669"/>
    <property type="project" value="UniProtKB-SubCell"/>
</dbReference>
<name>A0A4R1QW76_9FIRM</name>
<evidence type="ECO:0000313" key="10">
    <source>
        <dbReference type="Proteomes" id="UP000295718"/>
    </source>
</evidence>
<dbReference type="CDD" id="cd06579">
    <property type="entry name" value="TM_PBP1_transp_AraH_like"/>
    <property type="match status" value="1"/>
</dbReference>
<dbReference type="PANTHER" id="PTHR32196">
    <property type="entry name" value="ABC TRANSPORTER PERMEASE PROTEIN YPHD-RELATED-RELATED"/>
    <property type="match status" value="1"/>
</dbReference>
<dbReference type="Pfam" id="PF02653">
    <property type="entry name" value="BPD_transp_2"/>
    <property type="match status" value="1"/>
</dbReference>
<dbReference type="PANTHER" id="PTHR32196:SF21">
    <property type="entry name" value="ABC TRANSPORTER PERMEASE PROTEIN YPHD-RELATED"/>
    <property type="match status" value="1"/>
</dbReference>
<evidence type="ECO:0000256" key="2">
    <source>
        <dbReference type="ARBA" id="ARBA00022448"/>
    </source>
</evidence>
<proteinExistence type="predicted"/>
<dbReference type="RefSeq" id="WP_031391578.1">
    <property type="nucleotide sequence ID" value="NZ_JPNB01000002.1"/>
</dbReference>
<keyword evidence="2" id="KW-0813">Transport</keyword>
<protein>
    <submittedName>
        <fullName evidence="9">Monosaccharide ABC transporter membrane protein (CUT2 family)</fullName>
    </submittedName>
</protein>
<evidence type="ECO:0000313" key="9">
    <source>
        <dbReference type="EMBL" id="TCL56975.1"/>
    </source>
</evidence>
<feature type="transmembrane region" description="Helical" evidence="8">
    <location>
        <begin position="46"/>
        <end position="73"/>
    </location>
</feature>
<evidence type="ECO:0000256" key="8">
    <source>
        <dbReference type="SAM" id="Phobius"/>
    </source>
</evidence>
<dbReference type="InterPro" id="IPR001851">
    <property type="entry name" value="ABC_transp_permease"/>
</dbReference>
<evidence type="ECO:0000256" key="4">
    <source>
        <dbReference type="ARBA" id="ARBA00022519"/>
    </source>
</evidence>
<keyword evidence="4" id="KW-0997">Cell inner membrane</keyword>
<gene>
    <name evidence="9" type="ORF">EDD76_110148</name>
</gene>
<evidence type="ECO:0000256" key="5">
    <source>
        <dbReference type="ARBA" id="ARBA00022692"/>
    </source>
</evidence>
<keyword evidence="3" id="KW-1003">Cell membrane</keyword>
<organism evidence="9 10">
    <name type="scientific">Kineothrix alysoides</name>
    <dbReference type="NCBI Taxonomy" id="1469948"/>
    <lineage>
        <taxon>Bacteria</taxon>
        <taxon>Bacillati</taxon>
        <taxon>Bacillota</taxon>
        <taxon>Clostridia</taxon>
        <taxon>Lachnospirales</taxon>
        <taxon>Lachnospiraceae</taxon>
        <taxon>Kineothrix</taxon>
    </lineage>
</organism>
<keyword evidence="6 8" id="KW-1133">Transmembrane helix</keyword>
<keyword evidence="10" id="KW-1185">Reference proteome</keyword>
<feature type="transmembrane region" description="Helical" evidence="8">
    <location>
        <begin position="275"/>
        <end position="295"/>
    </location>
</feature>
<evidence type="ECO:0000256" key="1">
    <source>
        <dbReference type="ARBA" id="ARBA00004651"/>
    </source>
</evidence>
<dbReference type="Proteomes" id="UP000295718">
    <property type="component" value="Unassembled WGS sequence"/>
</dbReference>